<dbReference type="AlphaFoldDB" id="A0A3D5QC72"/>
<accession>A0A3D5QC72</accession>
<proteinExistence type="predicted"/>
<sequence>MEKNLKEEITSYAVDEFKRGYFCSEIIVRAFEKFTGHRFSEEIHRGMTAFAEGIGSNGCICGAASAVTFVISTFEGRTNNKQNYKNAFDLSNNFMKEFKKEYGSACCRVITKNAAGKLGFGKFKHCPYITAFCALKVVELAQKHEWI</sequence>
<name>A0A3D5QC72_FLESI</name>
<comment type="caution">
    <text evidence="1">The sequence shown here is derived from an EMBL/GenBank/DDBJ whole genome shotgun (WGS) entry which is preliminary data.</text>
</comment>
<organism evidence="1 2">
    <name type="scientific">Flexistipes sinusarabici</name>
    <dbReference type="NCBI Taxonomy" id="2352"/>
    <lineage>
        <taxon>Bacteria</taxon>
        <taxon>Pseudomonadati</taxon>
        <taxon>Deferribacterota</taxon>
        <taxon>Deferribacteres</taxon>
        <taxon>Deferribacterales</taxon>
        <taxon>Flexistipitaceae</taxon>
        <taxon>Flexistipes</taxon>
    </lineage>
</organism>
<evidence type="ECO:0000313" key="2">
    <source>
        <dbReference type="Proteomes" id="UP000262325"/>
    </source>
</evidence>
<dbReference type="InterPro" id="IPR010181">
    <property type="entry name" value="CGCAxxGCC_motif"/>
</dbReference>
<dbReference type="Pfam" id="PF09719">
    <property type="entry name" value="C_GCAxxG_C_C"/>
    <property type="match status" value="1"/>
</dbReference>
<gene>
    <name evidence="1" type="ORF">DHM44_06650</name>
</gene>
<dbReference type="Proteomes" id="UP000262325">
    <property type="component" value="Unassembled WGS sequence"/>
</dbReference>
<dbReference type="NCBIfam" id="TIGR01909">
    <property type="entry name" value="C_GCAxxG_C_C"/>
    <property type="match status" value="1"/>
</dbReference>
<dbReference type="EMBL" id="DPPF01000132">
    <property type="protein sequence ID" value="HCW93343.1"/>
    <property type="molecule type" value="Genomic_DNA"/>
</dbReference>
<reference evidence="1 2" key="1">
    <citation type="journal article" date="2018" name="Nat. Biotechnol.">
        <title>A standardized bacterial taxonomy based on genome phylogeny substantially revises the tree of life.</title>
        <authorList>
            <person name="Parks D.H."/>
            <person name="Chuvochina M."/>
            <person name="Waite D.W."/>
            <person name="Rinke C."/>
            <person name="Skarshewski A."/>
            <person name="Chaumeil P.A."/>
            <person name="Hugenholtz P."/>
        </authorList>
    </citation>
    <scope>NUCLEOTIDE SEQUENCE [LARGE SCALE GENOMIC DNA]</scope>
    <source>
        <strain evidence="1">UBA8672</strain>
    </source>
</reference>
<evidence type="ECO:0008006" key="3">
    <source>
        <dbReference type="Google" id="ProtNLM"/>
    </source>
</evidence>
<dbReference type="RefSeq" id="WP_273265229.1">
    <property type="nucleotide sequence ID" value="NZ_JAAZVV010000016.1"/>
</dbReference>
<evidence type="ECO:0000313" key="1">
    <source>
        <dbReference type="EMBL" id="HCW93343.1"/>
    </source>
</evidence>
<protein>
    <recommendedName>
        <fullName evidence="3">C_GCAxxG_C_C family protein</fullName>
    </recommendedName>
</protein>